<name>A0AA39V1P9_9LECA</name>
<feature type="chain" id="PRO_5041246457" description="AA1-like domain-containing protein" evidence="1">
    <location>
        <begin position="21"/>
        <end position="147"/>
    </location>
</feature>
<reference evidence="2" key="1">
    <citation type="submission" date="2023-03" db="EMBL/GenBank/DDBJ databases">
        <title>Complete genome of Cladonia borealis.</title>
        <authorList>
            <person name="Park H."/>
        </authorList>
    </citation>
    <scope>NUCLEOTIDE SEQUENCE</scope>
    <source>
        <strain evidence="2">ANT050790</strain>
    </source>
</reference>
<protein>
    <recommendedName>
        <fullName evidence="4">AA1-like domain-containing protein</fullName>
    </recommendedName>
</protein>
<sequence>MQALTPLFLLTMALITNTSAMPAASAGALASRQSSGSANLTITTFAVNECSGVPTAVFDLEYDTNSQYQKSAGIVTFYVSRDLTADEQMDFSGYAPAVPGSHIAPYCTKFLQTVSPGYKGEPLTSGPQGTPQCYAGNGAQCVRLWHH</sequence>
<keyword evidence="1" id="KW-0732">Signal</keyword>
<evidence type="ECO:0000256" key="1">
    <source>
        <dbReference type="SAM" id="SignalP"/>
    </source>
</evidence>
<organism evidence="2 3">
    <name type="scientific">Cladonia borealis</name>
    <dbReference type="NCBI Taxonomy" id="184061"/>
    <lineage>
        <taxon>Eukaryota</taxon>
        <taxon>Fungi</taxon>
        <taxon>Dikarya</taxon>
        <taxon>Ascomycota</taxon>
        <taxon>Pezizomycotina</taxon>
        <taxon>Lecanoromycetes</taxon>
        <taxon>OSLEUM clade</taxon>
        <taxon>Lecanoromycetidae</taxon>
        <taxon>Lecanorales</taxon>
        <taxon>Lecanorineae</taxon>
        <taxon>Cladoniaceae</taxon>
        <taxon>Cladonia</taxon>
    </lineage>
</organism>
<evidence type="ECO:0008006" key="4">
    <source>
        <dbReference type="Google" id="ProtNLM"/>
    </source>
</evidence>
<dbReference type="AlphaFoldDB" id="A0AA39V1P9"/>
<dbReference type="EMBL" id="JAFEKC020000009">
    <property type="protein sequence ID" value="KAK0512533.1"/>
    <property type="molecule type" value="Genomic_DNA"/>
</dbReference>
<feature type="signal peptide" evidence="1">
    <location>
        <begin position="1"/>
        <end position="20"/>
    </location>
</feature>
<proteinExistence type="predicted"/>
<keyword evidence="3" id="KW-1185">Reference proteome</keyword>
<dbReference type="Proteomes" id="UP001166286">
    <property type="component" value="Unassembled WGS sequence"/>
</dbReference>
<gene>
    <name evidence="2" type="ORF">JMJ35_004550</name>
</gene>
<accession>A0AA39V1P9</accession>
<evidence type="ECO:0000313" key="2">
    <source>
        <dbReference type="EMBL" id="KAK0512533.1"/>
    </source>
</evidence>
<comment type="caution">
    <text evidence="2">The sequence shown here is derived from an EMBL/GenBank/DDBJ whole genome shotgun (WGS) entry which is preliminary data.</text>
</comment>
<evidence type="ECO:0000313" key="3">
    <source>
        <dbReference type="Proteomes" id="UP001166286"/>
    </source>
</evidence>